<keyword evidence="2" id="KW-1185">Reference proteome</keyword>
<name>A0ABV2I9N7_9HYPH</name>
<protein>
    <submittedName>
        <fullName evidence="1">Uncharacterized protein</fullName>
    </submittedName>
</protein>
<reference evidence="1 2" key="1">
    <citation type="submission" date="2024-06" db="EMBL/GenBank/DDBJ databases">
        <title>Genomic Encyclopedia of Type Strains, Phase IV (KMG-IV): sequencing the most valuable type-strain genomes for metagenomic binning, comparative biology and taxonomic classification.</title>
        <authorList>
            <person name="Goeker M."/>
        </authorList>
    </citation>
    <scope>NUCLEOTIDE SEQUENCE [LARGE SCALE GENOMIC DNA]</scope>
    <source>
        <strain evidence="1 2">DSM 28102</strain>
    </source>
</reference>
<organism evidence="1 2">
    <name type="scientific">Martelella mangrovi</name>
    <dbReference type="NCBI Taxonomy" id="1397477"/>
    <lineage>
        <taxon>Bacteria</taxon>
        <taxon>Pseudomonadati</taxon>
        <taxon>Pseudomonadota</taxon>
        <taxon>Alphaproteobacteria</taxon>
        <taxon>Hyphomicrobiales</taxon>
        <taxon>Aurantimonadaceae</taxon>
        <taxon>Martelella</taxon>
    </lineage>
</organism>
<evidence type="ECO:0000313" key="1">
    <source>
        <dbReference type="EMBL" id="MET3599193.1"/>
    </source>
</evidence>
<accession>A0ABV2I9N7</accession>
<gene>
    <name evidence="1" type="ORF">ABID12_001124</name>
</gene>
<comment type="caution">
    <text evidence="1">The sequence shown here is derived from an EMBL/GenBank/DDBJ whole genome shotgun (WGS) entry which is preliminary data.</text>
</comment>
<dbReference type="EMBL" id="JBEPLY010000003">
    <property type="protein sequence ID" value="MET3599193.1"/>
    <property type="molecule type" value="Genomic_DNA"/>
</dbReference>
<dbReference type="Proteomes" id="UP001549164">
    <property type="component" value="Unassembled WGS sequence"/>
</dbReference>
<dbReference type="RefSeq" id="WP_354433430.1">
    <property type="nucleotide sequence ID" value="NZ_JBEPLY010000003.1"/>
</dbReference>
<evidence type="ECO:0000313" key="2">
    <source>
        <dbReference type="Proteomes" id="UP001549164"/>
    </source>
</evidence>
<sequence length="72" mass="8199">MTRRTGLVPPFKAFAANKQDQIQYFDTQDHSRARKPTRFTGPVARVNAGFVKKQRRVNALDAADSGRRRPMP</sequence>
<proteinExistence type="predicted"/>